<gene>
    <name evidence="13" type="ORF">SAMN04488090_4172</name>
</gene>
<feature type="signal peptide" evidence="12">
    <location>
        <begin position="1"/>
        <end position="18"/>
    </location>
</feature>
<dbReference type="InterPro" id="IPR024932">
    <property type="entry name" value="ApbE"/>
</dbReference>
<keyword evidence="5 10" id="KW-0479">Metal-binding</keyword>
<name>A0A1G9VN73_9BACT</name>
<evidence type="ECO:0000313" key="14">
    <source>
        <dbReference type="Proteomes" id="UP000198901"/>
    </source>
</evidence>
<dbReference type="InterPro" id="IPR003374">
    <property type="entry name" value="ApbE-like_sf"/>
</dbReference>
<dbReference type="GO" id="GO:0046872">
    <property type="term" value="F:metal ion binding"/>
    <property type="evidence" value="ECO:0007669"/>
    <property type="project" value="UniProtKB-UniRule"/>
</dbReference>
<accession>A0A1G9VN73</accession>
<evidence type="ECO:0000256" key="8">
    <source>
        <dbReference type="ARBA" id="ARBA00031306"/>
    </source>
</evidence>
<dbReference type="AlphaFoldDB" id="A0A1G9VN73"/>
<evidence type="ECO:0000256" key="7">
    <source>
        <dbReference type="ARBA" id="ARBA00022842"/>
    </source>
</evidence>
<dbReference type="Proteomes" id="UP000198901">
    <property type="component" value="Unassembled WGS sequence"/>
</dbReference>
<comment type="catalytic activity">
    <reaction evidence="9 10">
        <text>L-threonyl-[protein] + FAD = FMN-L-threonyl-[protein] + AMP + H(+)</text>
        <dbReference type="Rhea" id="RHEA:36847"/>
        <dbReference type="Rhea" id="RHEA-COMP:11060"/>
        <dbReference type="Rhea" id="RHEA-COMP:11061"/>
        <dbReference type="ChEBI" id="CHEBI:15378"/>
        <dbReference type="ChEBI" id="CHEBI:30013"/>
        <dbReference type="ChEBI" id="CHEBI:57692"/>
        <dbReference type="ChEBI" id="CHEBI:74257"/>
        <dbReference type="ChEBI" id="CHEBI:456215"/>
        <dbReference type="EC" id="2.7.1.180"/>
    </reaction>
</comment>
<dbReference type="OrthoDB" id="9778595at2"/>
<feature type="binding site" evidence="11">
    <location>
        <position position="274"/>
    </location>
    <ligand>
        <name>Mg(2+)</name>
        <dbReference type="ChEBI" id="CHEBI:18420"/>
    </ligand>
</feature>
<dbReference type="STRING" id="563176.SAMN04488090_4172"/>
<evidence type="ECO:0000256" key="11">
    <source>
        <dbReference type="PIRSR" id="PIRSR006268-2"/>
    </source>
</evidence>
<dbReference type="PANTHER" id="PTHR30040">
    <property type="entry name" value="THIAMINE BIOSYNTHESIS LIPOPROTEIN APBE"/>
    <property type="match status" value="1"/>
</dbReference>
<evidence type="ECO:0000256" key="10">
    <source>
        <dbReference type="PIRNR" id="PIRNR006268"/>
    </source>
</evidence>
<feature type="binding site" evidence="11">
    <location>
        <position position="270"/>
    </location>
    <ligand>
        <name>Mg(2+)</name>
        <dbReference type="ChEBI" id="CHEBI:18420"/>
    </ligand>
</feature>
<evidence type="ECO:0000256" key="5">
    <source>
        <dbReference type="ARBA" id="ARBA00022723"/>
    </source>
</evidence>
<evidence type="ECO:0000256" key="6">
    <source>
        <dbReference type="ARBA" id="ARBA00022827"/>
    </source>
</evidence>
<evidence type="ECO:0000256" key="4">
    <source>
        <dbReference type="ARBA" id="ARBA00022679"/>
    </source>
</evidence>
<organism evidence="13 14">
    <name type="scientific">Siphonobacter aquaeclarae</name>
    <dbReference type="NCBI Taxonomy" id="563176"/>
    <lineage>
        <taxon>Bacteria</taxon>
        <taxon>Pseudomonadati</taxon>
        <taxon>Bacteroidota</taxon>
        <taxon>Cytophagia</taxon>
        <taxon>Cytophagales</taxon>
        <taxon>Cytophagaceae</taxon>
        <taxon>Siphonobacter</taxon>
    </lineage>
</organism>
<keyword evidence="13" id="KW-0449">Lipoprotein</keyword>
<dbReference type="PANTHER" id="PTHR30040:SF2">
    <property type="entry name" value="FAD:PROTEIN FMN TRANSFERASE"/>
    <property type="match status" value="1"/>
</dbReference>
<sequence>MKLFLILCLFAGVLPGYAQPLQVLGGRAQGTTWEVKCRHPVSLKAGVDSVLEAMDQCLSLYRNDSELSAFNRGISHRFRSPIFFEVLKKSEEIFRESDGLFDPTVLPLVEAYGFGASRKRTGADPDSLRQWVGFGYIAYDATSVRKKKEGVRLDFNGIAQGYTVDLVGRYLEKKGVADYLVEIGGEIRCRGEKQPGKPWSIGIENPEHPGRNLATVPLKNRAMTTAGNYRSRYVADGQVYTHIINPKTGLMEQSNLLSVTVLAPDAMTADGYDTAFMVMGLERTRAFLARHPELDAWLVYADETGHLKTEATDGLKAILSTETNPK</sequence>
<evidence type="ECO:0000313" key="13">
    <source>
        <dbReference type="EMBL" id="SDM73523.1"/>
    </source>
</evidence>
<feature type="chain" id="PRO_5039906531" description="FAD:protein FMN transferase" evidence="12">
    <location>
        <begin position="19"/>
        <end position="326"/>
    </location>
</feature>
<dbReference type="EMBL" id="FNGS01000008">
    <property type="protein sequence ID" value="SDM73523.1"/>
    <property type="molecule type" value="Genomic_DNA"/>
</dbReference>
<evidence type="ECO:0000256" key="9">
    <source>
        <dbReference type="ARBA" id="ARBA00048540"/>
    </source>
</evidence>
<comment type="cofactor">
    <cofactor evidence="11">
        <name>Mg(2+)</name>
        <dbReference type="ChEBI" id="CHEBI:18420"/>
    </cofactor>
    <cofactor evidence="11">
        <name>Mn(2+)</name>
        <dbReference type="ChEBI" id="CHEBI:29035"/>
    </cofactor>
    <text evidence="11">Magnesium. Can also use manganese.</text>
</comment>
<comment type="similarity">
    <text evidence="10">Belongs to the ApbE family.</text>
</comment>
<dbReference type="SUPFAM" id="SSF143631">
    <property type="entry name" value="ApbE-like"/>
    <property type="match status" value="1"/>
</dbReference>
<protein>
    <recommendedName>
        <fullName evidence="2 10">FAD:protein FMN transferase</fullName>
        <ecNumber evidence="1 10">2.7.1.180</ecNumber>
    </recommendedName>
    <alternativeName>
        <fullName evidence="8 10">Flavin transferase</fullName>
    </alternativeName>
</protein>
<feature type="binding site" evidence="11">
    <location>
        <position position="157"/>
    </location>
    <ligand>
        <name>Mg(2+)</name>
        <dbReference type="ChEBI" id="CHEBI:18420"/>
    </ligand>
</feature>
<reference evidence="13 14" key="1">
    <citation type="submission" date="2016-10" db="EMBL/GenBank/DDBJ databases">
        <authorList>
            <person name="de Groot N.N."/>
        </authorList>
    </citation>
    <scope>NUCLEOTIDE SEQUENCE [LARGE SCALE GENOMIC DNA]</scope>
    <source>
        <strain evidence="13 14">DSM 21668</strain>
    </source>
</reference>
<dbReference type="Gene3D" id="3.10.520.10">
    <property type="entry name" value="ApbE-like domains"/>
    <property type="match status" value="1"/>
</dbReference>
<keyword evidence="12" id="KW-0732">Signal</keyword>
<keyword evidence="7 10" id="KW-0460">Magnesium</keyword>
<keyword evidence="14" id="KW-1185">Reference proteome</keyword>
<dbReference type="GO" id="GO:0016740">
    <property type="term" value="F:transferase activity"/>
    <property type="evidence" value="ECO:0007669"/>
    <property type="project" value="UniProtKB-UniRule"/>
</dbReference>
<keyword evidence="6 10" id="KW-0274">FAD</keyword>
<dbReference type="EC" id="2.7.1.180" evidence="1 10"/>
<dbReference type="Pfam" id="PF02424">
    <property type="entry name" value="ApbE"/>
    <property type="match status" value="1"/>
</dbReference>
<evidence type="ECO:0000256" key="2">
    <source>
        <dbReference type="ARBA" id="ARBA00016337"/>
    </source>
</evidence>
<dbReference type="PIRSF" id="PIRSF006268">
    <property type="entry name" value="ApbE"/>
    <property type="match status" value="1"/>
</dbReference>
<evidence type="ECO:0000256" key="12">
    <source>
        <dbReference type="SAM" id="SignalP"/>
    </source>
</evidence>
<evidence type="ECO:0000256" key="1">
    <source>
        <dbReference type="ARBA" id="ARBA00011955"/>
    </source>
</evidence>
<keyword evidence="4 10" id="KW-0808">Transferase</keyword>
<evidence type="ECO:0000256" key="3">
    <source>
        <dbReference type="ARBA" id="ARBA00022630"/>
    </source>
</evidence>
<dbReference type="RefSeq" id="WP_093207522.1">
    <property type="nucleotide sequence ID" value="NZ_FNGS01000008.1"/>
</dbReference>
<proteinExistence type="inferred from homology"/>
<keyword evidence="3 10" id="KW-0285">Flavoprotein</keyword>